<dbReference type="GO" id="GO:0005794">
    <property type="term" value="C:Golgi apparatus"/>
    <property type="evidence" value="ECO:0007669"/>
    <property type="project" value="UniProtKB-SubCell"/>
</dbReference>
<evidence type="ECO:0000256" key="1">
    <source>
        <dbReference type="ARBA" id="ARBA00004555"/>
    </source>
</evidence>
<dbReference type="GO" id="GO:0006888">
    <property type="term" value="P:endoplasmic reticulum to Golgi vesicle-mediated transport"/>
    <property type="evidence" value="ECO:0007669"/>
    <property type="project" value="UniProtKB-UniRule"/>
</dbReference>
<dbReference type="FunFam" id="3.30.450.70:FF:000029">
    <property type="match status" value="1"/>
</dbReference>
<dbReference type="SUPFAM" id="SSF64356">
    <property type="entry name" value="SNARE-like"/>
    <property type="match status" value="1"/>
</dbReference>
<comment type="subunit">
    <text evidence="7">Part of the multisubunit transport protein particle (TRAPP) complex.</text>
</comment>
<comment type="subcellular location">
    <subcellularLocation>
        <location evidence="7">Endoplasmic reticulum</location>
    </subcellularLocation>
    <subcellularLocation>
        <location evidence="7">Golgi apparatus</location>
        <location evidence="7">cis-Golgi network</location>
    </subcellularLocation>
    <subcellularLocation>
        <location evidence="1">Golgi apparatus</location>
    </subcellularLocation>
</comment>
<evidence type="ECO:0000313" key="9">
    <source>
        <dbReference type="Proteomes" id="UP000018320"/>
    </source>
</evidence>
<evidence type="ECO:0000256" key="5">
    <source>
        <dbReference type="ARBA" id="ARBA00023034"/>
    </source>
</evidence>
<evidence type="ECO:0000256" key="4">
    <source>
        <dbReference type="ARBA" id="ARBA00022892"/>
    </source>
</evidence>
<dbReference type="GO" id="GO:0005783">
    <property type="term" value="C:endoplasmic reticulum"/>
    <property type="evidence" value="ECO:0007669"/>
    <property type="project" value="UniProtKB-SubCell"/>
</dbReference>
<comment type="caution">
    <text evidence="8">The sequence shown here is derived from an EMBL/GenBank/DDBJ whole genome shotgun (WGS) entry which is preliminary data.</text>
</comment>
<evidence type="ECO:0000256" key="3">
    <source>
        <dbReference type="ARBA" id="ARBA00022824"/>
    </source>
</evidence>
<dbReference type="InterPro" id="IPR007233">
    <property type="entry name" value="TRAPPC"/>
</dbReference>
<dbReference type="EMBL" id="AHGT01000013">
    <property type="protein sequence ID" value="ESU38394.1"/>
    <property type="molecule type" value="Genomic_DNA"/>
</dbReference>
<dbReference type="AlphaFoldDB" id="V6TIA1"/>
<dbReference type="Pfam" id="PF04099">
    <property type="entry name" value="Sybindin"/>
    <property type="match status" value="1"/>
</dbReference>
<dbReference type="SMR" id="V6TIA1"/>
<keyword evidence="4 7" id="KW-0931">ER-Golgi transport</keyword>
<reference evidence="9" key="1">
    <citation type="submission" date="2012-02" db="EMBL/GenBank/DDBJ databases">
        <title>Genome sequencing of Giardia lamblia Genotypes A2 and B isolates (DH and GS) and comparative analysis with the genomes of Genotypes A1 and E (WB and Pig).</title>
        <authorList>
            <person name="Adam R."/>
            <person name="Dahlstrom E."/>
            <person name="Martens C."/>
            <person name="Bruno D."/>
            <person name="Barbian K."/>
            <person name="Porcella S.F."/>
            <person name="Nash T."/>
        </authorList>
    </citation>
    <scope>NUCLEOTIDE SEQUENCE</scope>
    <source>
        <strain evidence="9">DH</strain>
    </source>
</reference>
<dbReference type="VEuPathDB" id="GiardiaDB:GL50581_4419"/>
<proteinExistence type="inferred from homology"/>
<dbReference type="SMART" id="SM01399">
    <property type="entry name" value="Sybindin"/>
    <property type="match status" value="1"/>
</dbReference>
<dbReference type="Proteomes" id="UP000018320">
    <property type="component" value="Unassembled WGS sequence"/>
</dbReference>
<dbReference type="PANTHER" id="PTHR23249">
    <property type="entry name" value="TRAFFICKING PROTEIN PARTICLE COMPLEX SUBUNIT"/>
    <property type="match status" value="1"/>
</dbReference>
<keyword evidence="2 7" id="KW-0813">Transport</keyword>
<evidence type="ECO:0000256" key="7">
    <source>
        <dbReference type="RuleBase" id="RU366065"/>
    </source>
</evidence>
<protein>
    <recommendedName>
        <fullName evidence="7">Trafficking protein particle complex subunit</fullName>
    </recommendedName>
</protein>
<keyword evidence="3 7" id="KW-0256">Endoplasmic reticulum</keyword>
<dbReference type="InterPro" id="IPR011012">
    <property type="entry name" value="Longin-like_dom_sf"/>
</dbReference>
<sequence>MLCKAYSRAERRKPAGTKAKGGESLLGPCVNGHEYDYTVSELKTFMQQVYLINSSGSLMYSYSTIKNLDSNDHIALASTYFSLSIMSNECSPREPCTSGLREIGTTAGSIACLETPTGIRLIAAAAKHVPIVRLHQFLRDLYRLYADFVVKNPFFVPNQLIRAAKFEKGVQRLVQGI</sequence>
<reference evidence="8 9" key="2">
    <citation type="journal article" date="2013" name="Genome Biol. Evol.">
        <title>Genome sequencing of Giardia lamblia genotypes A2 and B isolates (DH and GS) and comparative analysis with the genomes of genotypes A1 and E (WB and Pig).</title>
        <authorList>
            <person name="Adam R.D."/>
            <person name="Dahlstrom E.W."/>
            <person name="Martens C.A."/>
            <person name="Bruno D.P."/>
            <person name="Barbian K.D."/>
            <person name="Ricklefs S.M."/>
            <person name="Hernandez M.M."/>
            <person name="Narla N.P."/>
            <person name="Patel R.B."/>
            <person name="Porcella S.F."/>
            <person name="Nash T.E."/>
        </authorList>
    </citation>
    <scope>NUCLEOTIDE SEQUENCE [LARGE SCALE GENOMIC DNA]</scope>
    <source>
        <strain evidence="8 9">DH</strain>
    </source>
</reference>
<evidence type="ECO:0000256" key="2">
    <source>
        <dbReference type="ARBA" id="ARBA00022448"/>
    </source>
</evidence>
<dbReference type="Gene3D" id="3.30.450.70">
    <property type="match status" value="1"/>
</dbReference>
<dbReference type="VEuPathDB" id="GiardiaDB:QR46_0361"/>
<keyword evidence="5 7" id="KW-0333">Golgi apparatus</keyword>
<comment type="similarity">
    <text evidence="6">Belongs to the TRAPP small subunits family. TRAPPC4 subfamily.</text>
</comment>
<organism evidence="8 9">
    <name type="scientific">Giardia intestinalis</name>
    <name type="common">Giardia lamblia</name>
    <dbReference type="NCBI Taxonomy" id="5741"/>
    <lineage>
        <taxon>Eukaryota</taxon>
        <taxon>Metamonada</taxon>
        <taxon>Diplomonadida</taxon>
        <taxon>Hexamitidae</taxon>
        <taxon>Giardiinae</taxon>
        <taxon>Giardia</taxon>
    </lineage>
</organism>
<gene>
    <name evidence="8" type="ORF">DHA2_150768</name>
</gene>
<evidence type="ECO:0000256" key="6">
    <source>
        <dbReference type="ARBA" id="ARBA00038179"/>
    </source>
</evidence>
<dbReference type="PANTHER" id="PTHR23249:SF15">
    <property type="entry name" value="TRAFFICKING PROTEIN PARTICLE COMPLEX SUBUNIT 4"/>
    <property type="match status" value="1"/>
</dbReference>
<name>V6TIA1_GIAIN</name>
<dbReference type="VEuPathDB" id="GiardiaDB:DHA2_150768"/>
<accession>V6TIA1</accession>
<evidence type="ECO:0000313" key="8">
    <source>
        <dbReference type="EMBL" id="ESU38394.1"/>
    </source>
</evidence>
<dbReference type="GO" id="GO:0030008">
    <property type="term" value="C:TRAPP complex"/>
    <property type="evidence" value="ECO:0007669"/>
    <property type="project" value="UniProtKB-UniRule"/>
</dbReference>
<dbReference type="VEuPathDB" id="GiardiaDB:GL50803_0014068"/>